<dbReference type="EMBL" id="HACG01003382">
    <property type="protein sequence ID" value="CEK50247.1"/>
    <property type="molecule type" value="Transcribed_RNA"/>
</dbReference>
<proteinExistence type="predicted"/>
<feature type="non-terminal residue" evidence="1">
    <location>
        <position position="1"/>
    </location>
</feature>
<sequence length="58" mass="6740">GQKKKKSTKTIFHLIDILRLATGYSKLREHMFRYFNVGDSEMCPCNKALENVKHGLQD</sequence>
<organism evidence="1">
    <name type="scientific">Arion vulgaris</name>
    <dbReference type="NCBI Taxonomy" id="1028688"/>
    <lineage>
        <taxon>Eukaryota</taxon>
        <taxon>Metazoa</taxon>
        <taxon>Spiralia</taxon>
        <taxon>Lophotrochozoa</taxon>
        <taxon>Mollusca</taxon>
        <taxon>Gastropoda</taxon>
        <taxon>Heterobranchia</taxon>
        <taxon>Euthyneura</taxon>
        <taxon>Panpulmonata</taxon>
        <taxon>Eupulmonata</taxon>
        <taxon>Stylommatophora</taxon>
        <taxon>Helicina</taxon>
        <taxon>Arionoidea</taxon>
        <taxon>Arionidae</taxon>
        <taxon>Arion</taxon>
    </lineage>
</organism>
<evidence type="ECO:0000313" key="1">
    <source>
        <dbReference type="EMBL" id="CEK50247.1"/>
    </source>
</evidence>
<name>A0A0B6Y1S4_9EUPU</name>
<reference evidence="1" key="1">
    <citation type="submission" date="2014-12" db="EMBL/GenBank/DDBJ databases">
        <title>Insight into the proteome of Arion vulgaris.</title>
        <authorList>
            <person name="Aradska J."/>
            <person name="Bulat T."/>
            <person name="Smidak R."/>
            <person name="Sarate P."/>
            <person name="Gangsoo J."/>
            <person name="Sialana F."/>
            <person name="Bilban M."/>
            <person name="Lubec G."/>
        </authorList>
    </citation>
    <scope>NUCLEOTIDE SEQUENCE</scope>
    <source>
        <tissue evidence="1">Skin</tissue>
    </source>
</reference>
<dbReference type="AlphaFoldDB" id="A0A0B6Y1S4"/>
<gene>
    <name evidence="1" type="primary">ORF10223</name>
</gene>
<accession>A0A0B6Y1S4</accession>
<protein>
    <submittedName>
        <fullName evidence="1">Uncharacterized protein</fullName>
    </submittedName>
</protein>